<organism evidence="2 3">
    <name type="scientific">Aspergillus versicolor CBS 583.65</name>
    <dbReference type="NCBI Taxonomy" id="1036611"/>
    <lineage>
        <taxon>Eukaryota</taxon>
        <taxon>Fungi</taxon>
        <taxon>Dikarya</taxon>
        <taxon>Ascomycota</taxon>
        <taxon>Pezizomycotina</taxon>
        <taxon>Eurotiomycetes</taxon>
        <taxon>Eurotiomycetidae</taxon>
        <taxon>Eurotiales</taxon>
        <taxon>Aspergillaceae</taxon>
        <taxon>Aspergillus</taxon>
        <taxon>Aspergillus subgen. Nidulantes</taxon>
    </lineage>
</organism>
<dbReference type="AlphaFoldDB" id="A0A1L9PK79"/>
<evidence type="ECO:0000313" key="2">
    <source>
        <dbReference type="EMBL" id="OJJ01845.1"/>
    </source>
</evidence>
<feature type="compositionally biased region" description="Basic and acidic residues" evidence="1">
    <location>
        <begin position="85"/>
        <end position="98"/>
    </location>
</feature>
<dbReference type="EMBL" id="KV878128">
    <property type="protein sequence ID" value="OJJ01845.1"/>
    <property type="molecule type" value="Genomic_DNA"/>
</dbReference>
<reference evidence="3" key="1">
    <citation type="journal article" date="2017" name="Genome Biol.">
        <title>Comparative genomics reveals high biological diversity and specific adaptations in the industrially and medically important fungal genus Aspergillus.</title>
        <authorList>
            <person name="de Vries R.P."/>
            <person name="Riley R."/>
            <person name="Wiebenga A."/>
            <person name="Aguilar-Osorio G."/>
            <person name="Amillis S."/>
            <person name="Uchima C.A."/>
            <person name="Anderluh G."/>
            <person name="Asadollahi M."/>
            <person name="Askin M."/>
            <person name="Barry K."/>
            <person name="Battaglia E."/>
            <person name="Bayram O."/>
            <person name="Benocci T."/>
            <person name="Braus-Stromeyer S.A."/>
            <person name="Caldana C."/>
            <person name="Canovas D."/>
            <person name="Cerqueira G.C."/>
            <person name="Chen F."/>
            <person name="Chen W."/>
            <person name="Choi C."/>
            <person name="Clum A."/>
            <person name="Dos Santos R.A."/>
            <person name="Damasio A.R."/>
            <person name="Diallinas G."/>
            <person name="Emri T."/>
            <person name="Fekete E."/>
            <person name="Flipphi M."/>
            <person name="Freyberg S."/>
            <person name="Gallo A."/>
            <person name="Gournas C."/>
            <person name="Habgood R."/>
            <person name="Hainaut M."/>
            <person name="Harispe M.L."/>
            <person name="Henrissat B."/>
            <person name="Hilden K.S."/>
            <person name="Hope R."/>
            <person name="Hossain A."/>
            <person name="Karabika E."/>
            <person name="Karaffa L."/>
            <person name="Karanyi Z."/>
            <person name="Krasevec N."/>
            <person name="Kuo A."/>
            <person name="Kusch H."/>
            <person name="LaButti K."/>
            <person name="Lagendijk E.L."/>
            <person name="Lapidus A."/>
            <person name="Levasseur A."/>
            <person name="Lindquist E."/>
            <person name="Lipzen A."/>
            <person name="Logrieco A.F."/>
            <person name="MacCabe A."/>
            <person name="Maekelae M.R."/>
            <person name="Malavazi I."/>
            <person name="Melin P."/>
            <person name="Meyer V."/>
            <person name="Mielnichuk N."/>
            <person name="Miskei M."/>
            <person name="Molnar A.P."/>
            <person name="Mule G."/>
            <person name="Ngan C.Y."/>
            <person name="Orejas M."/>
            <person name="Orosz E."/>
            <person name="Ouedraogo J.P."/>
            <person name="Overkamp K.M."/>
            <person name="Park H.-S."/>
            <person name="Perrone G."/>
            <person name="Piumi F."/>
            <person name="Punt P.J."/>
            <person name="Ram A.F."/>
            <person name="Ramon A."/>
            <person name="Rauscher S."/>
            <person name="Record E."/>
            <person name="Riano-Pachon D.M."/>
            <person name="Robert V."/>
            <person name="Roehrig J."/>
            <person name="Ruller R."/>
            <person name="Salamov A."/>
            <person name="Salih N.S."/>
            <person name="Samson R.A."/>
            <person name="Sandor E."/>
            <person name="Sanguinetti M."/>
            <person name="Schuetze T."/>
            <person name="Sepcic K."/>
            <person name="Shelest E."/>
            <person name="Sherlock G."/>
            <person name="Sophianopoulou V."/>
            <person name="Squina F.M."/>
            <person name="Sun H."/>
            <person name="Susca A."/>
            <person name="Todd R.B."/>
            <person name="Tsang A."/>
            <person name="Unkles S.E."/>
            <person name="van de Wiele N."/>
            <person name="van Rossen-Uffink D."/>
            <person name="Oliveira J.V."/>
            <person name="Vesth T.C."/>
            <person name="Visser J."/>
            <person name="Yu J.-H."/>
            <person name="Zhou M."/>
            <person name="Andersen M.R."/>
            <person name="Archer D.B."/>
            <person name="Baker S.E."/>
            <person name="Benoit I."/>
            <person name="Brakhage A.A."/>
            <person name="Braus G.H."/>
            <person name="Fischer R."/>
            <person name="Frisvad J.C."/>
            <person name="Goldman G.H."/>
            <person name="Houbraken J."/>
            <person name="Oakley B."/>
            <person name="Pocsi I."/>
            <person name="Scazzocchio C."/>
            <person name="Seiboth B."/>
            <person name="vanKuyk P.A."/>
            <person name="Wortman J."/>
            <person name="Dyer P.S."/>
            <person name="Grigoriev I.V."/>
        </authorList>
    </citation>
    <scope>NUCLEOTIDE SEQUENCE [LARGE SCALE GENOMIC DNA]</scope>
    <source>
        <strain evidence="3">CBS 583.65</strain>
    </source>
</reference>
<dbReference type="OrthoDB" id="5207784at2759"/>
<sequence>MDRDLPPPSYEEAIRQEPGNGNDHGHGYNQGRLSLELQGELIRDLSTGRVLYKLSRQVTSLPKPGANNSSSVTFERVEYSTTTPADKKVDNPKEDTHAHAKAGSQSQSQSQHKHLFYLVHPADAQYRPEVPGYYITCLSADAQKSQGNMQFETSKTVLRGTEFRALLSPGRTWADKPLFDTHGQAPLFIARREGLRGSQYTWRKPLGTELGHDFCKNGETHGLVITSPMEQEGRDALVALWVLRVWHDVAESPKAKREALARLTPASAALGHGMFPKKAGALGALAVLGGGAGGGC</sequence>
<feature type="region of interest" description="Disordered" evidence="1">
    <location>
        <begin position="60"/>
        <end position="111"/>
    </location>
</feature>
<dbReference type="RefSeq" id="XP_040667607.1">
    <property type="nucleotide sequence ID" value="XM_040817366.1"/>
</dbReference>
<feature type="region of interest" description="Disordered" evidence="1">
    <location>
        <begin position="1"/>
        <end position="31"/>
    </location>
</feature>
<proteinExistence type="predicted"/>
<gene>
    <name evidence="2" type="ORF">ASPVEDRAFT_83368</name>
</gene>
<protein>
    <submittedName>
        <fullName evidence="2">Uncharacterized protein</fullName>
    </submittedName>
</protein>
<dbReference type="VEuPathDB" id="FungiDB:ASPVEDRAFT_83368"/>
<evidence type="ECO:0000256" key="1">
    <source>
        <dbReference type="SAM" id="MobiDB-lite"/>
    </source>
</evidence>
<dbReference type="Proteomes" id="UP000184073">
    <property type="component" value="Unassembled WGS sequence"/>
</dbReference>
<name>A0A1L9PK79_ASPVE</name>
<dbReference type="GeneID" id="63732877"/>
<accession>A0A1L9PK79</accession>
<feature type="compositionally biased region" description="Polar residues" evidence="1">
    <location>
        <begin position="60"/>
        <end position="84"/>
    </location>
</feature>
<keyword evidence="3" id="KW-1185">Reference proteome</keyword>
<evidence type="ECO:0000313" key="3">
    <source>
        <dbReference type="Proteomes" id="UP000184073"/>
    </source>
</evidence>